<comment type="caution">
    <text evidence="2">The sequence shown here is derived from an EMBL/GenBank/DDBJ whole genome shotgun (WGS) entry which is preliminary data.</text>
</comment>
<keyword evidence="3" id="KW-1185">Reference proteome</keyword>
<evidence type="ECO:0000313" key="3">
    <source>
        <dbReference type="Proteomes" id="UP000178622"/>
    </source>
</evidence>
<evidence type="ECO:0000259" key="1">
    <source>
        <dbReference type="Pfam" id="PF06172"/>
    </source>
</evidence>
<dbReference type="InterPro" id="IPR039935">
    <property type="entry name" value="YML079W-like"/>
</dbReference>
<dbReference type="InterPro" id="IPR009327">
    <property type="entry name" value="Cupin_DUF985"/>
</dbReference>
<dbReference type="RefSeq" id="WP_070791288.1">
    <property type="nucleotide sequence ID" value="NZ_MKIR01000001.1"/>
</dbReference>
<dbReference type="Pfam" id="PF06172">
    <property type="entry name" value="Cupin_5"/>
    <property type="match status" value="1"/>
</dbReference>
<dbReference type="Gene3D" id="2.60.120.10">
    <property type="entry name" value="Jelly Rolls"/>
    <property type="match status" value="1"/>
</dbReference>
<dbReference type="SUPFAM" id="SSF51182">
    <property type="entry name" value="RmlC-like cupins"/>
    <property type="match status" value="1"/>
</dbReference>
<name>A0A1E8GQC7_9LACT</name>
<evidence type="ECO:0000313" key="2">
    <source>
        <dbReference type="EMBL" id="OFI50470.1"/>
    </source>
</evidence>
<feature type="domain" description="DUF985" evidence="1">
    <location>
        <begin position="8"/>
        <end position="139"/>
    </location>
</feature>
<dbReference type="EMBL" id="MKIR01000001">
    <property type="protein sequence ID" value="OFI50470.1"/>
    <property type="molecule type" value="Genomic_DNA"/>
</dbReference>
<dbReference type="CDD" id="cd06121">
    <property type="entry name" value="cupin_YML079wp"/>
    <property type="match status" value="1"/>
</dbReference>
<dbReference type="InterPro" id="IPR014710">
    <property type="entry name" value="RmlC-like_jellyroll"/>
</dbReference>
<sequence>MNKMTTDEIISRLNLVPLVNEGGLVAQTYLSEETYENRRCGSAIYYFLTKDSFSHLHKLSADEIWHYYYGDAVEILQIDDKTGQHKISKLGINLLDGETPQVLIRKNTWQGARIKNGGAFGYTLMGTTMSPSYMEKDFILGEQNEMLKRFPNISEEIKKFTGEKIYK</sequence>
<organism evidence="2 3">
    <name type="scientific">Floricoccus tropicus</name>
    <dbReference type="NCBI Taxonomy" id="1859473"/>
    <lineage>
        <taxon>Bacteria</taxon>
        <taxon>Bacillati</taxon>
        <taxon>Bacillota</taxon>
        <taxon>Bacilli</taxon>
        <taxon>Lactobacillales</taxon>
        <taxon>Streptococcaceae</taxon>
        <taxon>Floricoccus</taxon>
    </lineage>
</organism>
<dbReference type="Proteomes" id="UP000178622">
    <property type="component" value="Unassembled WGS sequence"/>
</dbReference>
<proteinExistence type="predicted"/>
<accession>A0A1E8GQC7</accession>
<gene>
    <name evidence="2" type="ORF">BG261_00910</name>
</gene>
<protein>
    <recommendedName>
        <fullName evidence="1">DUF985 domain-containing protein</fullName>
    </recommendedName>
</protein>
<dbReference type="InterPro" id="IPR011051">
    <property type="entry name" value="RmlC_Cupin_sf"/>
</dbReference>
<reference evidence="3" key="1">
    <citation type="submission" date="2016-09" db="EMBL/GenBank/DDBJ databases">
        <title>Draft genome sequence of a novel species of the family Streptococcaceae isolated from flowers.</title>
        <authorList>
            <person name="Chuah L.-O."/>
            <person name="Yap K.-P."/>
            <person name="Thong K.L."/>
            <person name="Liong M.T."/>
            <person name="Ahmad R."/>
            <person name="Rusul G."/>
        </authorList>
    </citation>
    <scope>NUCLEOTIDE SEQUENCE [LARGE SCALE GENOMIC DNA]</scope>
    <source>
        <strain evidence="3">DF1</strain>
    </source>
</reference>
<dbReference type="AlphaFoldDB" id="A0A1E8GQC7"/>
<dbReference type="PANTHER" id="PTHR33387">
    <property type="entry name" value="RMLC-LIKE JELLY ROLL FOLD PROTEIN"/>
    <property type="match status" value="1"/>
</dbReference>
<dbReference type="OrthoDB" id="9798288at2"/>
<dbReference type="PANTHER" id="PTHR33387:SF3">
    <property type="entry name" value="DUF985 DOMAIN-CONTAINING PROTEIN"/>
    <property type="match status" value="1"/>
</dbReference>